<evidence type="ECO:0000313" key="1">
    <source>
        <dbReference type="EMBL" id="KAI4864672.1"/>
    </source>
</evidence>
<dbReference type="EMBL" id="MU393483">
    <property type="protein sequence ID" value="KAI4864672.1"/>
    <property type="molecule type" value="Genomic_DNA"/>
</dbReference>
<proteinExistence type="predicted"/>
<name>A0ACB9YZL7_9PEZI</name>
<sequence length="377" mass="41525">MPTPRRSHHKSRRGCAICKAKRIKCDEKRPCSYCAKRRLPCSLALAPTPMPLALASLPSPGSGTSSSISEMKATRPHVAPPFTSTDFGLFRHFTDFTALAHADDSASEMVWREAVSDLATRYPYLLHEVLAIAALHRRTTAPEQAAVLERTAAEHQAKAIPLFREALAANSTETALPLFACSCLFVPYHFAAAKNASALLFNEETGSLAEWLGLIQGCAAVTVEYNDTIMQSPLRALLGDLYAPRVQDLGGGPTDARLVELGNKLPLTPGCREAYAEVIVKLRVCYYLSDNADSSLNRKNAALRFPPIMGQRFTEDLASRSPAALIVMAFWCVLLHRVEDRWWLKGRVKPLLLKIGGLVPFEYVHLVEWPMEQVASV</sequence>
<evidence type="ECO:0000313" key="2">
    <source>
        <dbReference type="Proteomes" id="UP001497700"/>
    </source>
</evidence>
<accession>A0ACB9YZL7</accession>
<keyword evidence="2" id="KW-1185">Reference proteome</keyword>
<reference evidence="1 2" key="1">
    <citation type="journal article" date="2022" name="New Phytol.">
        <title>Ecological generalism drives hyperdiversity of secondary metabolite gene clusters in xylarialean endophytes.</title>
        <authorList>
            <person name="Franco M.E.E."/>
            <person name="Wisecaver J.H."/>
            <person name="Arnold A.E."/>
            <person name="Ju Y.M."/>
            <person name="Slot J.C."/>
            <person name="Ahrendt S."/>
            <person name="Moore L.P."/>
            <person name="Eastman K.E."/>
            <person name="Scott K."/>
            <person name="Konkel Z."/>
            <person name="Mondo S.J."/>
            <person name="Kuo A."/>
            <person name="Hayes R.D."/>
            <person name="Haridas S."/>
            <person name="Andreopoulos B."/>
            <person name="Riley R."/>
            <person name="LaButti K."/>
            <person name="Pangilinan J."/>
            <person name="Lipzen A."/>
            <person name="Amirebrahimi M."/>
            <person name="Yan J."/>
            <person name="Adam C."/>
            <person name="Keymanesh K."/>
            <person name="Ng V."/>
            <person name="Louie K."/>
            <person name="Northen T."/>
            <person name="Drula E."/>
            <person name="Henrissat B."/>
            <person name="Hsieh H.M."/>
            <person name="Youens-Clark K."/>
            <person name="Lutzoni F."/>
            <person name="Miadlikowska J."/>
            <person name="Eastwood D.C."/>
            <person name="Hamelin R.C."/>
            <person name="Grigoriev I.V."/>
            <person name="U'Ren J.M."/>
        </authorList>
    </citation>
    <scope>NUCLEOTIDE SEQUENCE [LARGE SCALE GENOMIC DNA]</scope>
    <source>
        <strain evidence="1 2">CBS 119005</strain>
    </source>
</reference>
<comment type="caution">
    <text evidence="1">The sequence shown here is derived from an EMBL/GenBank/DDBJ whole genome shotgun (WGS) entry which is preliminary data.</text>
</comment>
<gene>
    <name evidence="1" type="ORF">F4820DRAFT_423049</name>
</gene>
<dbReference type="Proteomes" id="UP001497700">
    <property type="component" value="Unassembled WGS sequence"/>
</dbReference>
<organism evidence="1 2">
    <name type="scientific">Hypoxylon rubiginosum</name>
    <dbReference type="NCBI Taxonomy" id="110542"/>
    <lineage>
        <taxon>Eukaryota</taxon>
        <taxon>Fungi</taxon>
        <taxon>Dikarya</taxon>
        <taxon>Ascomycota</taxon>
        <taxon>Pezizomycotina</taxon>
        <taxon>Sordariomycetes</taxon>
        <taxon>Xylariomycetidae</taxon>
        <taxon>Xylariales</taxon>
        <taxon>Hypoxylaceae</taxon>
        <taxon>Hypoxylon</taxon>
    </lineage>
</organism>
<protein>
    <submittedName>
        <fullName evidence="1">Uncharacterized protein</fullName>
    </submittedName>
</protein>